<evidence type="ECO:0000313" key="9">
    <source>
        <dbReference type="Proteomes" id="UP000799302"/>
    </source>
</evidence>
<accession>A0A6A6ULS1</accession>
<dbReference type="GO" id="GO:0016020">
    <property type="term" value="C:membrane"/>
    <property type="evidence" value="ECO:0007669"/>
    <property type="project" value="UniProtKB-SubCell"/>
</dbReference>
<evidence type="ECO:0000256" key="6">
    <source>
        <dbReference type="SAM" id="MobiDB-lite"/>
    </source>
</evidence>
<proteinExistence type="inferred from homology"/>
<evidence type="ECO:0000256" key="1">
    <source>
        <dbReference type="ARBA" id="ARBA00004370"/>
    </source>
</evidence>
<organism evidence="8 9">
    <name type="scientific">Microthyrium microscopicum</name>
    <dbReference type="NCBI Taxonomy" id="703497"/>
    <lineage>
        <taxon>Eukaryota</taxon>
        <taxon>Fungi</taxon>
        <taxon>Dikarya</taxon>
        <taxon>Ascomycota</taxon>
        <taxon>Pezizomycotina</taxon>
        <taxon>Dothideomycetes</taxon>
        <taxon>Dothideomycetes incertae sedis</taxon>
        <taxon>Microthyriales</taxon>
        <taxon>Microthyriaceae</taxon>
        <taxon>Microthyrium</taxon>
    </lineage>
</organism>
<evidence type="ECO:0000313" key="8">
    <source>
        <dbReference type="EMBL" id="KAF2671854.1"/>
    </source>
</evidence>
<feature type="compositionally biased region" description="Low complexity" evidence="6">
    <location>
        <begin position="109"/>
        <end position="124"/>
    </location>
</feature>
<dbReference type="EMBL" id="MU004232">
    <property type="protein sequence ID" value="KAF2671854.1"/>
    <property type="molecule type" value="Genomic_DNA"/>
</dbReference>
<comment type="similarity">
    <text evidence="2">Belongs to the UPF0057 (PMP3) family.</text>
</comment>
<keyword evidence="4 7" id="KW-1133">Transmembrane helix</keyword>
<evidence type="ECO:0000256" key="5">
    <source>
        <dbReference type="ARBA" id="ARBA00023136"/>
    </source>
</evidence>
<comment type="subcellular location">
    <subcellularLocation>
        <location evidence="1">Membrane</location>
    </subcellularLocation>
</comment>
<name>A0A6A6ULS1_9PEZI</name>
<dbReference type="PANTHER" id="PTHR21659:SF57">
    <property type="entry name" value="PLASMA MEMBRANE PROTEOLIPID 31"/>
    <property type="match status" value="1"/>
</dbReference>
<keyword evidence="3 7" id="KW-0812">Transmembrane</keyword>
<dbReference type="Proteomes" id="UP000799302">
    <property type="component" value="Unassembled WGS sequence"/>
</dbReference>
<dbReference type="OrthoDB" id="2802411at2759"/>
<evidence type="ECO:0000256" key="3">
    <source>
        <dbReference type="ARBA" id="ARBA00022692"/>
    </source>
</evidence>
<feature type="compositionally biased region" description="Basic and acidic residues" evidence="6">
    <location>
        <begin position="168"/>
        <end position="177"/>
    </location>
</feature>
<feature type="transmembrane region" description="Helical" evidence="7">
    <location>
        <begin position="30"/>
        <end position="54"/>
    </location>
</feature>
<keyword evidence="5 7" id="KW-0472">Membrane</keyword>
<evidence type="ECO:0000256" key="4">
    <source>
        <dbReference type="ARBA" id="ARBA00022989"/>
    </source>
</evidence>
<reference evidence="8" key="1">
    <citation type="journal article" date="2020" name="Stud. Mycol.">
        <title>101 Dothideomycetes genomes: a test case for predicting lifestyles and emergence of pathogens.</title>
        <authorList>
            <person name="Haridas S."/>
            <person name="Albert R."/>
            <person name="Binder M."/>
            <person name="Bloem J."/>
            <person name="Labutti K."/>
            <person name="Salamov A."/>
            <person name="Andreopoulos B."/>
            <person name="Baker S."/>
            <person name="Barry K."/>
            <person name="Bills G."/>
            <person name="Bluhm B."/>
            <person name="Cannon C."/>
            <person name="Castanera R."/>
            <person name="Culley D."/>
            <person name="Daum C."/>
            <person name="Ezra D."/>
            <person name="Gonzalez J."/>
            <person name="Henrissat B."/>
            <person name="Kuo A."/>
            <person name="Liang C."/>
            <person name="Lipzen A."/>
            <person name="Lutzoni F."/>
            <person name="Magnuson J."/>
            <person name="Mondo S."/>
            <person name="Nolan M."/>
            <person name="Ohm R."/>
            <person name="Pangilinan J."/>
            <person name="Park H.-J."/>
            <person name="Ramirez L."/>
            <person name="Alfaro M."/>
            <person name="Sun H."/>
            <person name="Tritt A."/>
            <person name="Yoshinaga Y."/>
            <person name="Zwiers L.-H."/>
            <person name="Turgeon B."/>
            <person name="Goodwin S."/>
            <person name="Spatafora J."/>
            <person name="Crous P."/>
            <person name="Grigoriev I."/>
        </authorList>
    </citation>
    <scope>NUCLEOTIDE SEQUENCE</scope>
    <source>
        <strain evidence="8">CBS 115976</strain>
    </source>
</reference>
<feature type="region of interest" description="Disordered" evidence="6">
    <location>
        <begin position="75"/>
        <end position="177"/>
    </location>
</feature>
<keyword evidence="9" id="KW-1185">Reference proteome</keyword>
<dbReference type="PANTHER" id="PTHR21659">
    <property type="entry name" value="HYDROPHOBIC PROTEIN RCI2 LOW TEMPERATURE AND SALT RESPONSIVE PROTEIN LTI6 -RELATED"/>
    <property type="match status" value="1"/>
</dbReference>
<dbReference type="PROSITE" id="PS01309">
    <property type="entry name" value="UPF0057"/>
    <property type="match status" value="1"/>
</dbReference>
<protein>
    <submittedName>
        <fullName evidence="8">Uncharacterized protein</fullName>
    </submittedName>
</protein>
<evidence type="ECO:0000256" key="7">
    <source>
        <dbReference type="SAM" id="Phobius"/>
    </source>
</evidence>
<gene>
    <name evidence="8" type="ORF">BT63DRAFT_422366</name>
</gene>
<feature type="transmembrane region" description="Helical" evidence="7">
    <location>
        <begin position="6"/>
        <end position="23"/>
    </location>
</feature>
<dbReference type="AlphaFoldDB" id="A0A6A6ULS1"/>
<dbReference type="InterPro" id="IPR000612">
    <property type="entry name" value="PMP3"/>
</dbReference>
<feature type="non-terminal residue" evidence="8">
    <location>
        <position position="177"/>
    </location>
</feature>
<evidence type="ECO:0000256" key="2">
    <source>
        <dbReference type="ARBA" id="ARBA00009530"/>
    </source>
</evidence>
<sequence>MCDGPDLFLCILSVLFPPIGVWVKRGICSAAAFINLALCILGYLPGLLHAWYIISKFPDPGYEPVDSEESRVQYYYVSGGPPPPSAGPTAGAHSTPQASYGTLRGSAKPQNQTTTVTTPNPQANGGSSRAPSEATPAPKPSKVQEARIDAEGAGPSDGAPPPSYSEVVKGDNKIQSH</sequence>
<dbReference type="Pfam" id="PF01679">
    <property type="entry name" value="Pmp3"/>
    <property type="match status" value="1"/>
</dbReference>